<dbReference type="RefSeq" id="WP_255238957.1">
    <property type="nucleotide sequence ID" value="NZ_CP101397.1"/>
</dbReference>
<accession>A0ABY5F5L3</accession>
<dbReference type="InterPro" id="IPR027417">
    <property type="entry name" value="P-loop_NTPase"/>
</dbReference>
<evidence type="ECO:0000259" key="2">
    <source>
        <dbReference type="Pfam" id="PF18155"/>
    </source>
</evidence>
<organism evidence="3 4">
    <name type="scientific">Streptomyces cavourensis</name>
    <dbReference type="NCBI Taxonomy" id="67258"/>
    <lineage>
        <taxon>Bacteria</taxon>
        <taxon>Bacillati</taxon>
        <taxon>Actinomycetota</taxon>
        <taxon>Actinomycetes</taxon>
        <taxon>Kitasatosporales</taxon>
        <taxon>Streptomycetaceae</taxon>
        <taxon>Streptomyces</taxon>
    </lineage>
</organism>
<feature type="region of interest" description="Disordered" evidence="1">
    <location>
        <begin position="601"/>
        <end position="626"/>
    </location>
</feature>
<proteinExistence type="predicted"/>
<feature type="region of interest" description="Disordered" evidence="1">
    <location>
        <begin position="577"/>
        <end position="596"/>
    </location>
</feature>
<feature type="compositionally biased region" description="Basic and acidic residues" evidence="1">
    <location>
        <begin position="585"/>
        <end position="596"/>
    </location>
</feature>
<keyword evidence="4" id="KW-1185">Reference proteome</keyword>
<protein>
    <submittedName>
        <fullName evidence="3">Signal recognition particle</fullName>
    </submittedName>
</protein>
<feature type="domain" description="pPIWI-RE three-gene island" evidence="2">
    <location>
        <begin position="26"/>
        <end position="182"/>
    </location>
</feature>
<dbReference type="EMBL" id="CP101397">
    <property type="protein sequence ID" value="UTR78942.1"/>
    <property type="molecule type" value="Genomic_DNA"/>
</dbReference>
<evidence type="ECO:0000313" key="3">
    <source>
        <dbReference type="EMBL" id="UTR78942.1"/>
    </source>
</evidence>
<evidence type="ECO:0000256" key="1">
    <source>
        <dbReference type="SAM" id="MobiDB-lite"/>
    </source>
</evidence>
<name>A0ABY5F5L3_9ACTN</name>
<dbReference type="Pfam" id="PF18155">
    <property type="entry name" value="pPIWI_RE_Z"/>
    <property type="match status" value="1"/>
</dbReference>
<dbReference type="SUPFAM" id="SSF52540">
    <property type="entry name" value="P-loop containing nucleoside triphosphate hydrolases"/>
    <property type="match status" value="1"/>
</dbReference>
<sequence>MRDREQWRGDLIAELLPHFGDDPEPELAASRLCEVELGLYLMEQLLPGHPAQAGWTLYGGYPFASALGHARTPEQQRMLRIGRHLLWPLRRRRVWVQSLDTYLALSPELRGYHLDSKEDTPRRRGVSVAHARWAAYAGALAAAPPHRTRTLPLAEPGGWRFFEDRTWTSVVLPDELPAEETAPHVLGQAAASDGKPMEVPWDELVTIAAWMEDQLRGPDDPDGGDWRRRLERVKLFVREAGSGDFAPERETLRIDGMLHLLGMVGAGKSTLRDILAVWAATHDKRVTLVVGDVAEALHLVSLFTALGLRAAPLLGATTREQHLQRTHRRLAAQDDGTSILTHDALSFDYLSTACPLDALRGVEAAEPLAYSAAPCTQLFPPKRRPARRPLTALGVDGPEGGQAPNLRRRHGCPLWHRCPRHHGARELVTADIWVATPAALVHSAVPAHQNEERIRFLELACMRSDLVIVDEADRVQMQLDTMFAPAAVLTGRAPNSWLDEIHQHKIDELARGGRIQLSDSTVMQWTAALHTVTVAADRIYHMLLRHRHLRKWVEDDYFSSWTLQYKLVVEWFGSPPDAPSDAADAPDRPAPEWDEDIGRITDEDDEAQAPETREPEATGPTGDSRRDGIVAVLDAFRDDPLGDREHHDPRVDGLVRLTRLLLHTMRPRNARRLVERELLALAGDAVSKAQSSLSEQVLRFEFTLLLSALHTRLDLLTEMWPRVEAALKFEASSNVLSRRPPEDYRPLVPESPMGNILGFQFLSEDASLGELPSGELRFFRCAGNGRELLLQLPDLGVADGLPGPNVLLMSGTSWAGRSTRYHVLTEVGALLKPPPAEQEAINRTVFTTRFLTGPDGSPLKLSGAKPHLRPVVLEHMLDGLARRSVDGKPSVFEQELAAVNDERRGRLLVLTGSYDEARRAADILNRIPRWAGKVCRLISDDAEQDHEWRPGPEPDPDGGPVVALRRSEVANFASTGTEILVAPLLAIERGHNILNRGVAAIGSVFFLARPHPRPDDIGLAVQAVNDWASRMQRDGTFDAFVRAQPSLDEAGAEFRTRARVHWRHLLNHPLAWSRLSEDEKISFTWDQLVVIWQVIGRLVRGGVPARVVFVDAPFATRAAAGKSVPDTWRTSLLLAMRHVLDPYLTPSPVNAPTPDGSPVTPLDRALVKALYEPLHTALTDIVPSAPDPTG</sequence>
<dbReference type="InterPro" id="IPR055254">
    <property type="entry name" value="pPIWI_RE_Z"/>
</dbReference>
<gene>
    <name evidence="3" type="ORF">NLU04_10980</name>
</gene>
<reference evidence="3" key="1">
    <citation type="submission" date="2022-07" db="EMBL/GenBank/DDBJ databases">
        <title>Genomic of Streptomyces cavourensis F2.</title>
        <authorList>
            <person name="Hu S."/>
            <person name="Liang W."/>
        </authorList>
    </citation>
    <scope>NUCLEOTIDE SEQUENCE</scope>
    <source>
        <strain evidence="3">F2</strain>
    </source>
</reference>
<evidence type="ECO:0000313" key="4">
    <source>
        <dbReference type="Proteomes" id="UP001058236"/>
    </source>
</evidence>
<dbReference type="Proteomes" id="UP001058236">
    <property type="component" value="Chromosome"/>
</dbReference>